<keyword evidence="1" id="KW-0732">Signal</keyword>
<protein>
    <submittedName>
        <fullName evidence="3">Putative adhesin</fullName>
    </submittedName>
</protein>
<keyword evidence="4" id="KW-1185">Reference proteome</keyword>
<evidence type="ECO:0000313" key="3">
    <source>
        <dbReference type="EMBL" id="SNS76031.1"/>
    </source>
</evidence>
<dbReference type="InterPro" id="IPR025164">
    <property type="entry name" value="Toastrack_DUF4097"/>
</dbReference>
<dbReference type="EMBL" id="FZOU01000002">
    <property type="protein sequence ID" value="SNS76031.1"/>
    <property type="molecule type" value="Genomic_DNA"/>
</dbReference>
<evidence type="ECO:0000259" key="2">
    <source>
        <dbReference type="Pfam" id="PF13349"/>
    </source>
</evidence>
<dbReference type="RefSeq" id="WP_089407723.1">
    <property type="nucleotide sequence ID" value="NZ_FZOU01000002.1"/>
</dbReference>
<dbReference type="Pfam" id="PF13349">
    <property type="entry name" value="DUF4097"/>
    <property type="match status" value="1"/>
</dbReference>
<sequence>MTTLRLFAATIALTATTAFAADGHFERTLSVSQGVNLAVSTGSGNIHITPGNDNQIHISAQVKANHGGWMSGGASDIEQRIKQIVANPPIHQSGNSVILDQNHDEALFRNISVDYEIQAPRSTVLHAATGSGDVQVQETGPNDSVSTGSGNIRIVQLHGGATLQSGSGDIQVEAASGGDMKAQTGSGNIRLNGVTGGVNAQTGSGDIQIEGHATSDWRLRTGSGSIRLGLGSDAKFILDADTGSGRIHLSQPITMQGNIARNHVHGSVNGGGVIVKAATGSGDVEIH</sequence>
<feature type="chain" id="PRO_5011969377" evidence="1">
    <location>
        <begin position="21"/>
        <end position="287"/>
    </location>
</feature>
<dbReference type="Proteomes" id="UP000198356">
    <property type="component" value="Unassembled WGS sequence"/>
</dbReference>
<feature type="domain" description="DUF4097" evidence="2">
    <location>
        <begin position="37"/>
        <end position="286"/>
    </location>
</feature>
<organism evidence="3 4">
    <name type="scientific">Granulicella rosea</name>
    <dbReference type="NCBI Taxonomy" id="474952"/>
    <lineage>
        <taxon>Bacteria</taxon>
        <taxon>Pseudomonadati</taxon>
        <taxon>Acidobacteriota</taxon>
        <taxon>Terriglobia</taxon>
        <taxon>Terriglobales</taxon>
        <taxon>Acidobacteriaceae</taxon>
        <taxon>Granulicella</taxon>
    </lineage>
</organism>
<evidence type="ECO:0000313" key="4">
    <source>
        <dbReference type="Proteomes" id="UP000198356"/>
    </source>
</evidence>
<gene>
    <name evidence="3" type="ORF">SAMN05421770_102214</name>
</gene>
<accession>A0A239H4B6</accession>
<name>A0A239H4B6_9BACT</name>
<reference evidence="3 4" key="1">
    <citation type="submission" date="2017-06" db="EMBL/GenBank/DDBJ databases">
        <authorList>
            <person name="Kim H.J."/>
            <person name="Triplett B.A."/>
        </authorList>
    </citation>
    <scope>NUCLEOTIDE SEQUENCE [LARGE SCALE GENOMIC DNA]</scope>
    <source>
        <strain evidence="3 4">DSM 18704</strain>
    </source>
</reference>
<dbReference type="Gene3D" id="2.160.20.120">
    <property type="match status" value="1"/>
</dbReference>
<dbReference type="OrthoDB" id="113158at2"/>
<proteinExistence type="predicted"/>
<dbReference type="AlphaFoldDB" id="A0A239H4B6"/>
<evidence type="ECO:0000256" key="1">
    <source>
        <dbReference type="SAM" id="SignalP"/>
    </source>
</evidence>
<feature type="signal peptide" evidence="1">
    <location>
        <begin position="1"/>
        <end position="20"/>
    </location>
</feature>